<dbReference type="Proteomes" id="UP000580250">
    <property type="component" value="Unassembled WGS sequence"/>
</dbReference>
<name>A0A6V7XLZ4_MELEN</name>
<protein>
    <submittedName>
        <fullName evidence="2">Uncharacterized protein</fullName>
    </submittedName>
</protein>
<dbReference type="EMBL" id="CAJEWN010001765">
    <property type="protein sequence ID" value="CAD2199907.1"/>
    <property type="molecule type" value="Genomic_DNA"/>
</dbReference>
<evidence type="ECO:0000313" key="3">
    <source>
        <dbReference type="Proteomes" id="UP000580250"/>
    </source>
</evidence>
<keyword evidence="1" id="KW-0732">Signal</keyword>
<sequence>MRKKFSPLFPNILQCILPILFFFLLFFKGSSCEGPNFNKAMRTQVKQFLEASLKDIHKYNNDYALLHLFNGLSLYDDHFRFGGIFDYCIEKGYIAADQPYNPIIFHYNVNMEMLTYASDYINCVDSIYEATIKVNLEAYNMTGFELQNEHRAREFLYAFMLTKPIFIANELSGMLADPNFRAVRVKDSVRFLVLLLASTQKYEVLKFLNI</sequence>
<evidence type="ECO:0000256" key="1">
    <source>
        <dbReference type="SAM" id="SignalP"/>
    </source>
</evidence>
<accession>A0A6V7XLZ4</accession>
<evidence type="ECO:0000313" key="2">
    <source>
        <dbReference type="EMBL" id="CAD2199907.1"/>
    </source>
</evidence>
<feature type="chain" id="PRO_5027781360" evidence="1">
    <location>
        <begin position="33"/>
        <end position="210"/>
    </location>
</feature>
<comment type="caution">
    <text evidence="2">The sequence shown here is derived from an EMBL/GenBank/DDBJ whole genome shotgun (WGS) entry which is preliminary data.</text>
</comment>
<dbReference type="AlphaFoldDB" id="A0A6V7XLZ4"/>
<organism evidence="2 3">
    <name type="scientific">Meloidogyne enterolobii</name>
    <name type="common">Root-knot nematode worm</name>
    <name type="synonym">Meloidogyne mayaguensis</name>
    <dbReference type="NCBI Taxonomy" id="390850"/>
    <lineage>
        <taxon>Eukaryota</taxon>
        <taxon>Metazoa</taxon>
        <taxon>Ecdysozoa</taxon>
        <taxon>Nematoda</taxon>
        <taxon>Chromadorea</taxon>
        <taxon>Rhabditida</taxon>
        <taxon>Tylenchina</taxon>
        <taxon>Tylenchomorpha</taxon>
        <taxon>Tylenchoidea</taxon>
        <taxon>Meloidogynidae</taxon>
        <taxon>Meloidogyninae</taxon>
        <taxon>Meloidogyne</taxon>
    </lineage>
</organism>
<gene>
    <name evidence="2" type="ORF">MENT_LOCUS53338</name>
</gene>
<reference evidence="2 3" key="1">
    <citation type="submission" date="2020-08" db="EMBL/GenBank/DDBJ databases">
        <authorList>
            <person name="Koutsovoulos G."/>
            <person name="Danchin GJ E."/>
        </authorList>
    </citation>
    <scope>NUCLEOTIDE SEQUENCE [LARGE SCALE GENOMIC DNA]</scope>
</reference>
<proteinExistence type="predicted"/>
<feature type="signal peptide" evidence="1">
    <location>
        <begin position="1"/>
        <end position="32"/>
    </location>
</feature>